<dbReference type="RefSeq" id="WP_306256090.1">
    <property type="nucleotide sequence ID" value="NZ_JAUFSA010000007.1"/>
</dbReference>
<name>A0AAJ1SGB4_9MYCO</name>
<keyword evidence="2" id="KW-1133">Transmembrane helix</keyword>
<evidence type="ECO:0000256" key="2">
    <source>
        <dbReference type="SAM" id="Phobius"/>
    </source>
</evidence>
<feature type="compositionally biased region" description="Low complexity" evidence="1">
    <location>
        <begin position="320"/>
        <end position="337"/>
    </location>
</feature>
<protein>
    <submittedName>
        <fullName evidence="3">Conjugal transfer protein</fullName>
    </submittedName>
</protein>
<feature type="transmembrane region" description="Helical" evidence="2">
    <location>
        <begin position="25"/>
        <end position="46"/>
    </location>
</feature>
<reference evidence="3" key="1">
    <citation type="submission" date="2023-06" db="EMBL/GenBank/DDBJ databases">
        <title>Identification of two novel mycobacterium reveal diversities and complexities of Mycobacterium gordonae clade.</title>
        <authorList>
            <person name="Matsumoto Y."/>
            <person name="Nakamura S."/>
            <person name="Motooka D."/>
            <person name="Fukushima K."/>
        </authorList>
    </citation>
    <scope>NUCLEOTIDE SEQUENCE</scope>
    <source>
        <strain evidence="3">TY812</strain>
    </source>
</reference>
<proteinExistence type="predicted"/>
<dbReference type="Proteomes" id="UP001229081">
    <property type="component" value="Unassembled WGS sequence"/>
</dbReference>
<evidence type="ECO:0000313" key="4">
    <source>
        <dbReference type="Proteomes" id="UP001229081"/>
    </source>
</evidence>
<gene>
    <name evidence="3" type="ORF">QXL92_33590</name>
</gene>
<comment type="caution">
    <text evidence="3">The sequence shown here is derived from an EMBL/GenBank/DDBJ whole genome shotgun (WGS) entry which is preliminary data.</text>
</comment>
<dbReference type="InterPro" id="IPR024735">
    <property type="entry name" value="TcpC"/>
</dbReference>
<feature type="region of interest" description="Disordered" evidence="1">
    <location>
        <begin position="314"/>
        <end position="337"/>
    </location>
</feature>
<accession>A0AAJ1SGB4</accession>
<keyword evidence="2" id="KW-0472">Membrane</keyword>
<keyword evidence="2" id="KW-0812">Transmembrane</keyword>
<dbReference type="EMBL" id="JAUFSA010000007">
    <property type="protein sequence ID" value="MDP7739662.1"/>
    <property type="molecule type" value="Genomic_DNA"/>
</dbReference>
<organism evidence="3 4">
    <name type="scientific">Mycobacterium paragordonae</name>
    <dbReference type="NCBI Taxonomy" id="1389713"/>
    <lineage>
        <taxon>Bacteria</taxon>
        <taxon>Bacillati</taxon>
        <taxon>Actinomycetota</taxon>
        <taxon>Actinomycetes</taxon>
        <taxon>Mycobacteriales</taxon>
        <taxon>Mycobacteriaceae</taxon>
        <taxon>Mycobacterium</taxon>
    </lineage>
</organism>
<sequence length="337" mass="35439">MPSTNRSTDSADRRLLRAATRRRHLRHYSVVAVIVLAAIGGLGQIWSLGSTAISMISSGSDSGSIDTGAADDTARVADFAQNWVMAYLAASKCGPGAANCHTADLSPFYSGGVDLPEAPIDATDPQLYSVHAEPGRSLNLQLWSVVISVSQRDSADSLSRRRVYYQVAVTVVDGTRPRAATLPAVVPGWSPGVDVNLDYTTVVADTDPAVVAITGFLRALLAGGPDMSRYVASNYTAHAVTPPPFRSLTITSVRSQSPTASADGSTYVRMLASVKASRAFSVVPMQYPLRLVVADGRWEVAGIELFPALGIDANQPPAPTTDTPTPSASPTPVFGKP</sequence>
<evidence type="ECO:0000256" key="1">
    <source>
        <dbReference type="SAM" id="MobiDB-lite"/>
    </source>
</evidence>
<dbReference type="AlphaFoldDB" id="A0AAJ1SGB4"/>
<dbReference type="Pfam" id="PF12642">
    <property type="entry name" value="TpcC"/>
    <property type="match status" value="1"/>
</dbReference>
<evidence type="ECO:0000313" key="3">
    <source>
        <dbReference type="EMBL" id="MDP7739662.1"/>
    </source>
</evidence>